<organism evidence="1">
    <name type="scientific">marine sediment metagenome</name>
    <dbReference type="NCBI Taxonomy" id="412755"/>
    <lineage>
        <taxon>unclassified sequences</taxon>
        <taxon>metagenomes</taxon>
        <taxon>ecological metagenomes</taxon>
    </lineage>
</organism>
<dbReference type="Gene3D" id="3.30.420.280">
    <property type="match status" value="1"/>
</dbReference>
<protein>
    <submittedName>
        <fullName evidence="1">Uncharacterized protein</fullName>
    </submittedName>
</protein>
<dbReference type="Gene3D" id="3.40.50.300">
    <property type="entry name" value="P-loop containing nucleotide triphosphate hydrolases"/>
    <property type="match status" value="1"/>
</dbReference>
<name>A0A0F9HVH6_9ZZZZ</name>
<reference evidence="1" key="1">
    <citation type="journal article" date="2015" name="Nature">
        <title>Complex archaea that bridge the gap between prokaryotes and eukaryotes.</title>
        <authorList>
            <person name="Spang A."/>
            <person name="Saw J.H."/>
            <person name="Jorgensen S.L."/>
            <person name="Zaremba-Niedzwiedzka K."/>
            <person name="Martijn J."/>
            <person name="Lind A.E."/>
            <person name="van Eijk R."/>
            <person name="Schleper C."/>
            <person name="Guy L."/>
            <person name="Ettema T.J."/>
        </authorList>
    </citation>
    <scope>NUCLEOTIDE SEQUENCE</scope>
</reference>
<dbReference type="EMBL" id="LAZR01014055">
    <property type="protein sequence ID" value="KKM19147.1"/>
    <property type="molecule type" value="Genomic_DNA"/>
</dbReference>
<sequence length="406" mass="46263">MIPKTESEIGRCLEDKEWRMNNLYTIVDEGGIKKPYRRRWTQQDLANSRHGLDVVLKSRQHGISSESDIDMLDDCVFNDDLRCGIIAHTKLDAQEIFETKVKLPYFELPEFIRRLNPHTKCDSCTLTLTNGSSIRVAVSFRSATTHRLHVSELGKICAKYPKRATEIKTGTMPSVHPQLGGKAIIEGTAEGDAGYFHDLCIQAQAETAEAKKKGIPLNPKQFKFHFYSWFQDPKNVLDPAGVKISDELKRYFKGLYDEHAIELSPEQKAWYAQTKDGAGGLGRLMKREHPSTVQEAFESSVEGAVWGLEMEKCYSDGRVGFYPHLEQLPVYTFWDLGYHHATSVIFVQFAGEQIRVIDHHRERGRGAAYHAKVVKEKPYNYDKHYFPHDVMQHEKGSGIILGDVYA</sequence>
<evidence type="ECO:0000313" key="1">
    <source>
        <dbReference type="EMBL" id="KKM19147.1"/>
    </source>
</evidence>
<dbReference type="AlphaFoldDB" id="A0A0F9HVH6"/>
<accession>A0A0F9HVH6</accession>
<comment type="caution">
    <text evidence="1">The sequence shown here is derived from an EMBL/GenBank/DDBJ whole genome shotgun (WGS) entry which is preliminary data.</text>
</comment>
<dbReference type="InterPro" id="IPR027417">
    <property type="entry name" value="P-loop_NTPase"/>
</dbReference>
<feature type="non-terminal residue" evidence="1">
    <location>
        <position position="406"/>
    </location>
</feature>
<proteinExistence type="predicted"/>
<gene>
    <name evidence="1" type="ORF">LCGC14_1658600</name>
</gene>